<comment type="caution">
    <text evidence="1">The sequence shown here is derived from an EMBL/GenBank/DDBJ whole genome shotgun (WGS) entry which is preliminary data.</text>
</comment>
<reference evidence="1 2" key="1">
    <citation type="submission" date="2014-04" db="EMBL/GenBank/DDBJ databases">
        <title>Draft genome sequence of Pantoea beijingensis strain LMG 27579, an emerging pathogen to Pleurotus eryngii with potential industrial application.</title>
        <authorList>
            <person name="Xu F."/>
            <person name="Liu Y."/>
            <person name="Wang S."/>
            <person name="Yin Y."/>
            <person name="Ma Y."/>
            <person name="Zhao S."/>
            <person name="Rong C."/>
        </authorList>
    </citation>
    <scope>NUCLEOTIDE SEQUENCE [LARGE SCALE GENOMIC DNA]</scope>
    <source>
        <strain evidence="1 2">LMG 27579</strain>
    </source>
</reference>
<evidence type="ECO:0000313" key="2">
    <source>
        <dbReference type="Proteomes" id="UP000288794"/>
    </source>
</evidence>
<dbReference type="EMBL" id="JMEE01000002">
    <property type="protein sequence ID" value="RWR03317.1"/>
    <property type="molecule type" value="Genomic_DNA"/>
</dbReference>
<name>A0A443IGV9_9GAMM</name>
<organism evidence="1 2">
    <name type="scientific">[Pantoea] beijingensis</name>
    <dbReference type="NCBI Taxonomy" id="1324864"/>
    <lineage>
        <taxon>Bacteria</taxon>
        <taxon>Pseudomonadati</taxon>
        <taxon>Pseudomonadota</taxon>
        <taxon>Gammaproteobacteria</taxon>
        <taxon>Enterobacterales</taxon>
        <taxon>Erwiniaceae</taxon>
        <taxon>Erwinia</taxon>
    </lineage>
</organism>
<keyword evidence="2" id="KW-1185">Reference proteome</keyword>
<evidence type="ECO:0000313" key="1">
    <source>
        <dbReference type="EMBL" id="RWR03317.1"/>
    </source>
</evidence>
<accession>A0A443IGV9</accession>
<protein>
    <submittedName>
        <fullName evidence="1">Uncharacterized protein</fullName>
    </submittedName>
</protein>
<dbReference type="AlphaFoldDB" id="A0A443IGV9"/>
<sequence length="65" mass="6974">MQPISSGPAHFTYPVQEPVAGATAHASGSISDGKPAASRPRGLWQQIAELNNLLVRWKHLKALKS</sequence>
<proteinExistence type="predicted"/>
<dbReference type="Proteomes" id="UP000288794">
    <property type="component" value="Unassembled WGS sequence"/>
</dbReference>
<gene>
    <name evidence="1" type="ORF">ED28_03200</name>
</gene>